<keyword evidence="3" id="KW-1185">Reference proteome</keyword>
<keyword evidence="1" id="KW-0732">Signal</keyword>
<reference evidence="2 3" key="1">
    <citation type="submission" date="2017-10" db="EMBL/GenBank/DDBJ databases">
        <title>Genomics of the genus Arcobacter.</title>
        <authorList>
            <person name="Perez-Cataluna A."/>
            <person name="Figueras M.J."/>
        </authorList>
    </citation>
    <scope>NUCLEOTIDE SEQUENCE [LARGE SCALE GENOMIC DNA]</scope>
    <source>
        <strain evidence="2 3">CECT 8441</strain>
    </source>
</reference>
<protein>
    <recommendedName>
        <fullName evidence="4">Periplasmic heavy metal sensor</fullName>
    </recommendedName>
</protein>
<gene>
    <name evidence="2" type="ORF">CRV07_06920</name>
</gene>
<comment type="caution">
    <text evidence="2">The sequence shown here is derived from an EMBL/GenBank/DDBJ whole genome shotgun (WGS) entry which is preliminary data.</text>
</comment>
<dbReference type="Proteomes" id="UP000289758">
    <property type="component" value="Unassembled WGS sequence"/>
</dbReference>
<dbReference type="EMBL" id="PDKK01000004">
    <property type="protein sequence ID" value="RXK06417.1"/>
    <property type="molecule type" value="Genomic_DNA"/>
</dbReference>
<name>A0A4Q1APP7_9BACT</name>
<evidence type="ECO:0008006" key="4">
    <source>
        <dbReference type="Google" id="ProtNLM"/>
    </source>
</evidence>
<dbReference type="AlphaFoldDB" id="A0A4Q1APP7"/>
<proteinExistence type="predicted"/>
<feature type="signal peptide" evidence="1">
    <location>
        <begin position="1"/>
        <end position="19"/>
    </location>
</feature>
<sequence>MKKIKTIILVMLFALTLNAQEQKSKTDKFKINELIILPHIGKVLKDNLKELNVTDIQMQRVSKEVKQIFPPKFQALIREAFPIEKRVQRKVLKGATPDELKEDLDKIAQLKREAINIKIEALNAFKKIFTQEQWSMITKLSK</sequence>
<accession>A0A4Q1APP7</accession>
<evidence type="ECO:0000256" key="1">
    <source>
        <dbReference type="SAM" id="SignalP"/>
    </source>
</evidence>
<feature type="chain" id="PRO_5020239938" description="Periplasmic heavy metal sensor" evidence="1">
    <location>
        <begin position="20"/>
        <end position="142"/>
    </location>
</feature>
<organism evidence="2 3">
    <name type="scientific">Halarcobacter ebronensis</name>
    <dbReference type="NCBI Taxonomy" id="1462615"/>
    <lineage>
        <taxon>Bacteria</taxon>
        <taxon>Pseudomonadati</taxon>
        <taxon>Campylobacterota</taxon>
        <taxon>Epsilonproteobacteria</taxon>
        <taxon>Campylobacterales</taxon>
        <taxon>Arcobacteraceae</taxon>
        <taxon>Halarcobacter</taxon>
    </lineage>
</organism>
<dbReference type="OrthoDB" id="9831535at2"/>
<evidence type="ECO:0000313" key="3">
    <source>
        <dbReference type="Proteomes" id="UP000289758"/>
    </source>
</evidence>
<evidence type="ECO:0000313" key="2">
    <source>
        <dbReference type="EMBL" id="RXK06417.1"/>
    </source>
</evidence>
<dbReference type="RefSeq" id="WP_129087003.1">
    <property type="nucleotide sequence ID" value="NZ_CP053836.1"/>
</dbReference>